<keyword evidence="2 7" id="KW-0436">Ligase</keyword>
<keyword evidence="8" id="KW-1185">Reference proteome</keyword>
<dbReference type="InterPro" id="IPR000873">
    <property type="entry name" value="AMP-dep_synth/lig_dom"/>
</dbReference>
<dbReference type="PANTHER" id="PTHR43272:SF83">
    <property type="entry name" value="ACYL-COA SYNTHETASE LONG-CHAIN, ISOFORM J"/>
    <property type="match status" value="1"/>
</dbReference>
<comment type="similarity">
    <text evidence="1">Belongs to the ATP-dependent AMP-binding enzyme family.</text>
</comment>
<evidence type="ECO:0000313" key="8">
    <source>
        <dbReference type="Proteomes" id="UP001341840"/>
    </source>
</evidence>
<name>A0ABU6YCH2_9FABA</name>
<evidence type="ECO:0000256" key="2">
    <source>
        <dbReference type="ARBA" id="ARBA00022598"/>
    </source>
</evidence>
<evidence type="ECO:0000259" key="6">
    <source>
        <dbReference type="Pfam" id="PF00501"/>
    </source>
</evidence>
<dbReference type="GO" id="GO:0004467">
    <property type="term" value="F:long-chain fatty acid-CoA ligase activity"/>
    <property type="evidence" value="ECO:0007669"/>
    <property type="project" value="UniProtKB-EC"/>
</dbReference>
<keyword evidence="3" id="KW-0547">Nucleotide-binding</keyword>
<dbReference type="InterPro" id="IPR020845">
    <property type="entry name" value="AMP-binding_CS"/>
</dbReference>
<feature type="domain" description="AMP-dependent synthetase/ligase" evidence="6">
    <location>
        <begin position="102"/>
        <end position="266"/>
    </location>
</feature>
<dbReference type="Gene3D" id="3.40.50.12780">
    <property type="entry name" value="N-terminal domain of ligase-like"/>
    <property type="match status" value="1"/>
</dbReference>
<comment type="caution">
    <text evidence="7">The sequence shown here is derived from an EMBL/GenBank/DDBJ whole genome shotgun (WGS) entry which is preliminary data.</text>
</comment>
<dbReference type="PROSITE" id="PS00455">
    <property type="entry name" value="AMP_BINDING"/>
    <property type="match status" value="1"/>
</dbReference>
<dbReference type="EC" id="6.2.1.3" evidence="7"/>
<accession>A0ABU6YCH2</accession>
<reference evidence="7 8" key="1">
    <citation type="journal article" date="2023" name="Plants (Basel)">
        <title>Bridging the Gap: Combining Genomics and Transcriptomics Approaches to Understand Stylosanthes scabra, an Orphan Legume from the Brazilian Caatinga.</title>
        <authorList>
            <person name="Ferreira-Neto J.R.C."/>
            <person name="da Silva M.D."/>
            <person name="Binneck E."/>
            <person name="de Melo N.F."/>
            <person name="da Silva R.H."/>
            <person name="de Melo A.L.T.M."/>
            <person name="Pandolfi V."/>
            <person name="Bustamante F.O."/>
            <person name="Brasileiro-Vidal A.C."/>
            <person name="Benko-Iseppon A.M."/>
        </authorList>
    </citation>
    <scope>NUCLEOTIDE SEQUENCE [LARGE SCALE GENOMIC DNA]</scope>
    <source>
        <tissue evidence="7">Leaves</tissue>
    </source>
</reference>
<dbReference type="InterPro" id="IPR042099">
    <property type="entry name" value="ANL_N_sf"/>
</dbReference>
<organism evidence="7 8">
    <name type="scientific">Stylosanthes scabra</name>
    <dbReference type="NCBI Taxonomy" id="79078"/>
    <lineage>
        <taxon>Eukaryota</taxon>
        <taxon>Viridiplantae</taxon>
        <taxon>Streptophyta</taxon>
        <taxon>Embryophyta</taxon>
        <taxon>Tracheophyta</taxon>
        <taxon>Spermatophyta</taxon>
        <taxon>Magnoliopsida</taxon>
        <taxon>eudicotyledons</taxon>
        <taxon>Gunneridae</taxon>
        <taxon>Pentapetalae</taxon>
        <taxon>rosids</taxon>
        <taxon>fabids</taxon>
        <taxon>Fabales</taxon>
        <taxon>Fabaceae</taxon>
        <taxon>Papilionoideae</taxon>
        <taxon>50 kb inversion clade</taxon>
        <taxon>dalbergioids sensu lato</taxon>
        <taxon>Dalbergieae</taxon>
        <taxon>Pterocarpus clade</taxon>
        <taxon>Stylosanthes</taxon>
    </lineage>
</organism>
<dbReference type="Proteomes" id="UP001341840">
    <property type="component" value="Unassembled WGS sequence"/>
</dbReference>
<sequence length="278" mass="30962">MKTVIIGFVFPLTLLAVRKRNRNRRHKRHGLPADVGGDPGYAVRNARFEYPVTSAWEGVTTLAELLEHSCKNHGDQIFLGSRELISRVNVVAPDGRSFEKLHLGDYKWLTFRDAFEAVVRFSNGLAELGHSRHERAAIFADTRAEWLLALQGCFRRNVTVVTIYASLGEEALCHSLNETEVTTLICGSKELKTLANVRGQLEWVKRVICLDEDIPSDTSSALHGWRVLSFAEVKALGGRVMVEADLPLPADFAVIMYTSGSTGMPKVRTTTLRVKNLS</sequence>
<protein>
    <submittedName>
        <fullName evidence="7">Long chain acyl-CoA synthetase 9, chloroplastic</fullName>
        <ecNumber evidence="7">6.2.1.3</ecNumber>
    </submittedName>
</protein>
<dbReference type="PANTHER" id="PTHR43272">
    <property type="entry name" value="LONG-CHAIN-FATTY-ACID--COA LIGASE"/>
    <property type="match status" value="1"/>
</dbReference>
<evidence type="ECO:0000256" key="3">
    <source>
        <dbReference type="ARBA" id="ARBA00022741"/>
    </source>
</evidence>
<evidence type="ECO:0000256" key="1">
    <source>
        <dbReference type="ARBA" id="ARBA00006432"/>
    </source>
</evidence>
<keyword evidence="4" id="KW-0067">ATP-binding</keyword>
<dbReference type="SUPFAM" id="SSF56801">
    <property type="entry name" value="Acetyl-CoA synthetase-like"/>
    <property type="match status" value="1"/>
</dbReference>
<evidence type="ECO:0000313" key="7">
    <source>
        <dbReference type="EMBL" id="MED6207035.1"/>
    </source>
</evidence>
<evidence type="ECO:0000256" key="5">
    <source>
        <dbReference type="ARBA" id="ARBA00036813"/>
    </source>
</evidence>
<evidence type="ECO:0000256" key="4">
    <source>
        <dbReference type="ARBA" id="ARBA00022840"/>
    </source>
</evidence>
<gene>
    <name evidence="7" type="primary">LACS9_4</name>
    <name evidence="7" type="ORF">PIB30_032151</name>
</gene>
<comment type="catalytic activity">
    <reaction evidence="5">
        <text>a long-chain fatty acid + ATP + CoA = a long-chain fatty acyl-CoA + AMP + diphosphate</text>
        <dbReference type="Rhea" id="RHEA:15421"/>
        <dbReference type="ChEBI" id="CHEBI:30616"/>
        <dbReference type="ChEBI" id="CHEBI:33019"/>
        <dbReference type="ChEBI" id="CHEBI:57287"/>
        <dbReference type="ChEBI" id="CHEBI:57560"/>
        <dbReference type="ChEBI" id="CHEBI:83139"/>
        <dbReference type="ChEBI" id="CHEBI:456215"/>
        <dbReference type="EC" id="6.2.1.3"/>
    </reaction>
</comment>
<dbReference type="EMBL" id="JASCZI010241796">
    <property type="protein sequence ID" value="MED6207035.1"/>
    <property type="molecule type" value="Genomic_DNA"/>
</dbReference>
<dbReference type="Pfam" id="PF00501">
    <property type="entry name" value="AMP-binding"/>
    <property type="match status" value="1"/>
</dbReference>
<proteinExistence type="inferred from homology"/>